<gene>
    <name evidence="3" type="primary">jg1983</name>
    <name evidence="3" type="ORF">PAEG_LOCUS6513</name>
</gene>
<feature type="compositionally biased region" description="Basic and acidic residues" evidence="1">
    <location>
        <begin position="25"/>
        <end position="38"/>
    </location>
</feature>
<reference evidence="3" key="1">
    <citation type="submission" date="2022-03" db="EMBL/GenBank/DDBJ databases">
        <authorList>
            <person name="Lindestad O."/>
        </authorList>
    </citation>
    <scope>NUCLEOTIDE SEQUENCE</scope>
</reference>
<organism evidence="3 4">
    <name type="scientific">Pararge aegeria aegeria</name>
    <dbReference type="NCBI Taxonomy" id="348720"/>
    <lineage>
        <taxon>Eukaryota</taxon>
        <taxon>Metazoa</taxon>
        <taxon>Ecdysozoa</taxon>
        <taxon>Arthropoda</taxon>
        <taxon>Hexapoda</taxon>
        <taxon>Insecta</taxon>
        <taxon>Pterygota</taxon>
        <taxon>Neoptera</taxon>
        <taxon>Endopterygota</taxon>
        <taxon>Lepidoptera</taxon>
        <taxon>Glossata</taxon>
        <taxon>Ditrysia</taxon>
        <taxon>Papilionoidea</taxon>
        <taxon>Nymphalidae</taxon>
        <taxon>Satyrinae</taxon>
        <taxon>Satyrini</taxon>
        <taxon>Parargina</taxon>
        <taxon>Pararge</taxon>
    </lineage>
</organism>
<evidence type="ECO:0000256" key="1">
    <source>
        <dbReference type="SAM" id="MobiDB-lite"/>
    </source>
</evidence>
<keyword evidence="4" id="KW-1185">Reference proteome</keyword>
<feature type="region of interest" description="Disordered" evidence="1">
    <location>
        <begin position="1"/>
        <end position="44"/>
    </location>
</feature>
<accession>A0A8S4QVI1</accession>
<name>A0A8S4QVI1_9NEOP</name>
<feature type="transmembrane region" description="Helical" evidence="2">
    <location>
        <begin position="52"/>
        <end position="71"/>
    </location>
</feature>
<keyword evidence="2" id="KW-1133">Transmembrane helix</keyword>
<evidence type="ECO:0000256" key="2">
    <source>
        <dbReference type="SAM" id="Phobius"/>
    </source>
</evidence>
<dbReference type="EMBL" id="CAKXAJ010019970">
    <property type="protein sequence ID" value="CAH2219734.1"/>
    <property type="molecule type" value="Genomic_DNA"/>
</dbReference>
<dbReference type="AlphaFoldDB" id="A0A8S4QVI1"/>
<protein>
    <submittedName>
        <fullName evidence="3">Jg1983 protein</fullName>
    </submittedName>
</protein>
<proteinExistence type="predicted"/>
<evidence type="ECO:0000313" key="3">
    <source>
        <dbReference type="EMBL" id="CAH2219734.1"/>
    </source>
</evidence>
<evidence type="ECO:0000313" key="4">
    <source>
        <dbReference type="Proteomes" id="UP000838756"/>
    </source>
</evidence>
<sequence>MDFKQSRVAAAGGAGEALRRKRRLHRDEEQPEGRKEGTAKLARRPRDRLRPLAIALSAAIILTSAAAYAPWPRRQSEVVRAHTMPLHTLHSVVPSAAYVSEDD</sequence>
<keyword evidence="2" id="KW-0812">Transmembrane</keyword>
<keyword evidence="2" id="KW-0472">Membrane</keyword>
<comment type="caution">
    <text evidence="3">The sequence shown here is derived from an EMBL/GenBank/DDBJ whole genome shotgun (WGS) entry which is preliminary data.</text>
</comment>
<dbReference type="Proteomes" id="UP000838756">
    <property type="component" value="Unassembled WGS sequence"/>
</dbReference>